<dbReference type="Pfam" id="PF05016">
    <property type="entry name" value="ParE_toxin"/>
    <property type="match status" value="1"/>
</dbReference>
<protein>
    <submittedName>
        <fullName evidence="3">Type II toxin-antitoxin system RelE/ParE family toxin</fullName>
    </submittedName>
</protein>
<evidence type="ECO:0000256" key="1">
    <source>
        <dbReference type="ARBA" id="ARBA00006226"/>
    </source>
</evidence>
<keyword evidence="4" id="KW-1185">Reference proteome</keyword>
<dbReference type="InterPro" id="IPR035093">
    <property type="entry name" value="RelE/ParE_toxin_dom_sf"/>
</dbReference>
<sequence length="94" mass="10555">MQVKWLRAALNNLDEIAAYIALENPQAAAMVVARIMSAVQQLKTLPASGRPGRVLGTRELLVTGLPYLLPYRIRGQQIEILRVFHTSRQPPAHW</sequence>
<name>A0A3N0V6Y3_9PROT</name>
<organism evidence="3 4">
    <name type="scientific">Pseudomethylobacillus aquaticus</name>
    <dbReference type="NCBI Taxonomy" id="2676064"/>
    <lineage>
        <taxon>Bacteria</taxon>
        <taxon>Pseudomonadati</taxon>
        <taxon>Pseudomonadota</taxon>
        <taxon>Betaproteobacteria</taxon>
        <taxon>Nitrosomonadales</taxon>
        <taxon>Methylophilaceae</taxon>
        <taxon>Pseudomethylobacillus</taxon>
    </lineage>
</organism>
<dbReference type="PANTHER" id="PTHR33755">
    <property type="entry name" value="TOXIN PARE1-RELATED"/>
    <property type="match status" value="1"/>
</dbReference>
<dbReference type="Gene3D" id="3.30.2310.20">
    <property type="entry name" value="RelE-like"/>
    <property type="match status" value="1"/>
</dbReference>
<dbReference type="NCBIfam" id="TIGR02385">
    <property type="entry name" value="RelE_StbE"/>
    <property type="match status" value="1"/>
</dbReference>
<accession>A0A3N0V6Y3</accession>
<gene>
    <name evidence="3" type="ORF">ED236_02630</name>
</gene>
<keyword evidence="2" id="KW-1277">Toxin-antitoxin system</keyword>
<evidence type="ECO:0000313" key="4">
    <source>
        <dbReference type="Proteomes" id="UP000275137"/>
    </source>
</evidence>
<dbReference type="RefSeq" id="WP_123236363.1">
    <property type="nucleotide sequence ID" value="NZ_RJVP01000001.1"/>
</dbReference>
<evidence type="ECO:0000256" key="2">
    <source>
        <dbReference type="ARBA" id="ARBA00022649"/>
    </source>
</evidence>
<reference evidence="3 4" key="1">
    <citation type="submission" date="2018-10" db="EMBL/GenBank/DDBJ databases">
        <authorList>
            <person name="Chen W.-M."/>
        </authorList>
    </citation>
    <scope>NUCLEOTIDE SEQUENCE [LARGE SCALE GENOMIC DNA]</scope>
    <source>
        <strain evidence="3 4">H-5</strain>
    </source>
</reference>
<dbReference type="InterPro" id="IPR007712">
    <property type="entry name" value="RelE/ParE_toxin"/>
</dbReference>
<dbReference type="Proteomes" id="UP000275137">
    <property type="component" value="Unassembled WGS sequence"/>
</dbReference>
<dbReference type="EMBL" id="RJVP01000001">
    <property type="protein sequence ID" value="ROH88371.1"/>
    <property type="molecule type" value="Genomic_DNA"/>
</dbReference>
<dbReference type="InterPro" id="IPR051803">
    <property type="entry name" value="TA_system_RelE-like_toxin"/>
</dbReference>
<proteinExistence type="inferred from homology"/>
<comment type="caution">
    <text evidence="3">The sequence shown here is derived from an EMBL/GenBank/DDBJ whole genome shotgun (WGS) entry which is preliminary data.</text>
</comment>
<evidence type="ECO:0000313" key="3">
    <source>
        <dbReference type="EMBL" id="ROH88371.1"/>
    </source>
</evidence>
<dbReference type="AlphaFoldDB" id="A0A3N0V6Y3"/>
<comment type="similarity">
    <text evidence="1">Belongs to the RelE toxin family.</text>
</comment>